<dbReference type="EMBL" id="GGEC01092943">
    <property type="protein sequence ID" value="MBX73427.1"/>
    <property type="molecule type" value="Transcribed_RNA"/>
</dbReference>
<proteinExistence type="predicted"/>
<accession>A0A2P2R2M8</accession>
<dbReference type="AlphaFoldDB" id="A0A2P2R2M8"/>
<sequence length="79" mass="8925">MKKITENLLQEANTRAVAEPRKRSLSFSLCFLSATSLEELQGKTALFHKKDSKAKQVLEVKVNKIAFVSTHNSHYPCSF</sequence>
<name>A0A2P2R2M8_RHIMU</name>
<organism evidence="1">
    <name type="scientific">Rhizophora mucronata</name>
    <name type="common">Asiatic mangrove</name>
    <dbReference type="NCBI Taxonomy" id="61149"/>
    <lineage>
        <taxon>Eukaryota</taxon>
        <taxon>Viridiplantae</taxon>
        <taxon>Streptophyta</taxon>
        <taxon>Embryophyta</taxon>
        <taxon>Tracheophyta</taxon>
        <taxon>Spermatophyta</taxon>
        <taxon>Magnoliopsida</taxon>
        <taxon>eudicotyledons</taxon>
        <taxon>Gunneridae</taxon>
        <taxon>Pentapetalae</taxon>
        <taxon>rosids</taxon>
        <taxon>fabids</taxon>
        <taxon>Malpighiales</taxon>
        <taxon>Rhizophoraceae</taxon>
        <taxon>Rhizophora</taxon>
    </lineage>
</organism>
<reference evidence="1" key="1">
    <citation type="submission" date="2018-02" db="EMBL/GenBank/DDBJ databases">
        <title>Rhizophora mucronata_Transcriptome.</title>
        <authorList>
            <person name="Meera S.P."/>
            <person name="Sreeshan A."/>
            <person name="Augustine A."/>
        </authorList>
    </citation>
    <scope>NUCLEOTIDE SEQUENCE</scope>
    <source>
        <tissue evidence="1">Leaf</tissue>
    </source>
</reference>
<protein>
    <submittedName>
        <fullName evidence="1">Uncharacterized protein</fullName>
    </submittedName>
</protein>
<evidence type="ECO:0000313" key="1">
    <source>
        <dbReference type="EMBL" id="MBX73427.1"/>
    </source>
</evidence>